<dbReference type="Pfam" id="PF12697">
    <property type="entry name" value="Abhydrolase_6"/>
    <property type="match status" value="1"/>
</dbReference>
<dbReference type="EMBL" id="JACHMX010000001">
    <property type="protein sequence ID" value="MBB5850280.1"/>
    <property type="molecule type" value="Genomic_DNA"/>
</dbReference>
<comment type="caution">
    <text evidence="2">The sequence shown here is derived from an EMBL/GenBank/DDBJ whole genome shotgun (WGS) entry which is preliminary data.</text>
</comment>
<sequence length="289" mass="31081">MTTDERFFPINGVHLATRLAGDPADPAILLIHGGGHSLLNWDEEFVRRLVDGGRYVVRYDGRDAGRSTVSPAGSPSHTLRDLAADAAALVPALGLDKAHLVGMSQGAAVAQLVALDCPQRVASVTLASSTPGGPGHFHDDLPRMSEELEQVFSAEAAEPDWSDRDAVLDYLVEAERPFAAASRPFDVAAMRELSGRVLERSADIAAQLTNPFLLDPGEPWRHRLGQISAPTLVLHGTEDPLLPVEHGHALAAEIPGALFLAMPRTGHEVFPRDQWDTVVPAILDHTARH</sequence>
<reference evidence="2 3" key="1">
    <citation type="submission" date="2020-08" db="EMBL/GenBank/DDBJ databases">
        <title>Sequencing the genomes of 1000 actinobacteria strains.</title>
        <authorList>
            <person name="Klenk H.-P."/>
        </authorList>
    </citation>
    <scope>NUCLEOTIDE SEQUENCE [LARGE SCALE GENOMIC DNA]</scope>
    <source>
        <strain evidence="2 3">DSM 45272</strain>
    </source>
</reference>
<dbReference type="InterPro" id="IPR029058">
    <property type="entry name" value="AB_hydrolase_fold"/>
</dbReference>
<dbReference type="PANTHER" id="PTHR43433:SF5">
    <property type="entry name" value="AB HYDROLASE-1 DOMAIN-CONTAINING PROTEIN"/>
    <property type="match status" value="1"/>
</dbReference>
<name>A0A841AUV6_9PSEU</name>
<proteinExistence type="predicted"/>
<dbReference type="InterPro" id="IPR050471">
    <property type="entry name" value="AB_hydrolase"/>
</dbReference>
<dbReference type="Gene3D" id="3.40.50.1820">
    <property type="entry name" value="alpha/beta hydrolase"/>
    <property type="match status" value="1"/>
</dbReference>
<evidence type="ECO:0000313" key="2">
    <source>
        <dbReference type="EMBL" id="MBB5850280.1"/>
    </source>
</evidence>
<dbReference type="GO" id="GO:0004806">
    <property type="term" value="F:triacylglycerol lipase activity"/>
    <property type="evidence" value="ECO:0007669"/>
    <property type="project" value="TreeGrafter"/>
</dbReference>
<dbReference type="PANTHER" id="PTHR43433">
    <property type="entry name" value="HYDROLASE, ALPHA/BETA FOLD FAMILY PROTEIN"/>
    <property type="match status" value="1"/>
</dbReference>
<accession>A0A841AUV6</accession>
<organism evidence="2 3">
    <name type="scientific">Amycolatopsis umgeniensis</name>
    <dbReference type="NCBI Taxonomy" id="336628"/>
    <lineage>
        <taxon>Bacteria</taxon>
        <taxon>Bacillati</taxon>
        <taxon>Actinomycetota</taxon>
        <taxon>Actinomycetes</taxon>
        <taxon>Pseudonocardiales</taxon>
        <taxon>Pseudonocardiaceae</taxon>
        <taxon>Amycolatopsis</taxon>
    </lineage>
</organism>
<protein>
    <submittedName>
        <fullName evidence="2">Pimeloyl-ACP methyl ester carboxylesterase</fullName>
    </submittedName>
</protein>
<feature type="domain" description="AB hydrolase-1" evidence="1">
    <location>
        <begin position="28"/>
        <end position="279"/>
    </location>
</feature>
<gene>
    <name evidence="2" type="ORF">HDA45_000367</name>
</gene>
<dbReference type="Proteomes" id="UP000580861">
    <property type="component" value="Unassembled WGS sequence"/>
</dbReference>
<dbReference type="RefSeq" id="WP_184891562.1">
    <property type="nucleotide sequence ID" value="NZ_JACHMX010000001.1"/>
</dbReference>
<dbReference type="SUPFAM" id="SSF53474">
    <property type="entry name" value="alpha/beta-Hydrolases"/>
    <property type="match status" value="1"/>
</dbReference>
<dbReference type="AlphaFoldDB" id="A0A841AUV6"/>
<evidence type="ECO:0000259" key="1">
    <source>
        <dbReference type="Pfam" id="PF12697"/>
    </source>
</evidence>
<dbReference type="GO" id="GO:0046503">
    <property type="term" value="P:glycerolipid catabolic process"/>
    <property type="evidence" value="ECO:0007669"/>
    <property type="project" value="TreeGrafter"/>
</dbReference>
<keyword evidence="3" id="KW-1185">Reference proteome</keyword>
<evidence type="ECO:0000313" key="3">
    <source>
        <dbReference type="Proteomes" id="UP000580861"/>
    </source>
</evidence>
<dbReference type="InterPro" id="IPR000073">
    <property type="entry name" value="AB_hydrolase_1"/>
</dbReference>